<dbReference type="InterPro" id="IPR036638">
    <property type="entry name" value="HLH_DNA-bd_sf"/>
</dbReference>
<keyword evidence="3" id="KW-0804">Transcription</keyword>
<evidence type="ECO:0000256" key="5">
    <source>
        <dbReference type="SAM" id="Coils"/>
    </source>
</evidence>
<protein>
    <submittedName>
        <fullName evidence="8">Transcription factor bHLH162-like</fullName>
    </submittedName>
</protein>
<reference evidence="8" key="1">
    <citation type="submission" date="2025-08" db="UniProtKB">
        <authorList>
            <consortium name="RefSeq"/>
        </authorList>
    </citation>
    <scope>IDENTIFICATION</scope>
    <source>
        <tissue evidence="8">Leaf</tissue>
    </source>
</reference>
<dbReference type="GO" id="GO:0000977">
    <property type="term" value="F:RNA polymerase II transcription regulatory region sequence-specific DNA binding"/>
    <property type="evidence" value="ECO:0007669"/>
    <property type="project" value="TreeGrafter"/>
</dbReference>
<dbReference type="GeneID" id="115739758"/>
<dbReference type="InterPro" id="IPR015660">
    <property type="entry name" value="MASH1/Ascl1a-like"/>
</dbReference>
<keyword evidence="2" id="KW-0805">Transcription regulation</keyword>
<dbReference type="AlphaFoldDB" id="A0A8B8P1Z7"/>
<keyword evidence="5" id="KW-0175">Coiled coil</keyword>
<dbReference type="PANTHER" id="PTHR13935">
    <property type="entry name" value="ACHAETE-SCUTE TRANSCRIPTION FACTOR-RELATED"/>
    <property type="match status" value="1"/>
</dbReference>
<dbReference type="Gene3D" id="4.10.280.10">
    <property type="entry name" value="Helix-loop-helix DNA-binding domain"/>
    <property type="match status" value="1"/>
</dbReference>
<evidence type="ECO:0000259" key="6">
    <source>
        <dbReference type="PROSITE" id="PS50888"/>
    </source>
</evidence>
<accession>A0A8B8P1Z7</accession>
<dbReference type="PANTHER" id="PTHR13935:SF90">
    <property type="entry name" value="TRANSCRIPTION FACTOR BHLH162"/>
    <property type="match status" value="1"/>
</dbReference>
<dbReference type="OrthoDB" id="752507at2759"/>
<dbReference type="GO" id="GO:0090575">
    <property type="term" value="C:RNA polymerase II transcription regulator complex"/>
    <property type="evidence" value="ECO:0007669"/>
    <property type="project" value="TreeGrafter"/>
</dbReference>
<evidence type="ECO:0000256" key="3">
    <source>
        <dbReference type="ARBA" id="ARBA00023163"/>
    </source>
</evidence>
<keyword evidence="7" id="KW-1185">Reference proteome</keyword>
<organism evidence="7 8">
    <name type="scientific">Rhodamnia argentea</name>
    <dbReference type="NCBI Taxonomy" id="178133"/>
    <lineage>
        <taxon>Eukaryota</taxon>
        <taxon>Viridiplantae</taxon>
        <taxon>Streptophyta</taxon>
        <taxon>Embryophyta</taxon>
        <taxon>Tracheophyta</taxon>
        <taxon>Spermatophyta</taxon>
        <taxon>Magnoliopsida</taxon>
        <taxon>eudicotyledons</taxon>
        <taxon>Gunneridae</taxon>
        <taxon>Pentapetalae</taxon>
        <taxon>rosids</taxon>
        <taxon>malvids</taxon>
        <taxon>Myrtales</taxon>
        <taxon>Myrtaceae</taxon>
        <taxon>Myrtoideae</taxon>
        <taxon>Myrteae</taxon>
        <taxon>Australasian group</taxon>
        <taxon>Rhodamnia</taxon>
    </lineage>
</organism>
<sequence length="197" mass="22416">MLLLSSLLSSWGHIFPFFMENSPSSSRNDRKLIERNRRHQMKALYSQLNSVVPHQSSTEATSLPDQLHEATNYIKKLQINLEKMKEKKERLLGIEELNTSMNYGMNVALSSAEIEIHQNGSALQVILITGLDHQFMFNRVITLLHEDGAEILNVSFSILGDRTLHSIHCEVGDCALSLDSARISERLRQCVQDNARR</sequence>
<comment type="subcellular location">
    <subcellularLocation>
        <location evidence="1">Nucleus</location>
    </subcellularLocation>
</comment>
<evidence type="ECO:0000313" key="7">
    <source>
        <dbReference type="Proteomes" id="UP000827889"/>
    </source>
</evidence>
<dbReference type="SUPFAM" id="SSF47459">
    <property type="entry name" value="HLH, helix-loop-helix DNA-binding domain"/>
    <property type="match status" value="1"/>
</dbReference>
<dbReference type="FunFam" id="4.10.280.10:FF:000103">
    <property type="entry name" value="Transcription factor bHLH162"/>
    <property type="match status" value="1"/>
</dbReference>
<dbReference type="Proteomes" id="UP000827889">
    <property type="component" value="Chromosome 9"/>
</dbReference>
<proteinExistence type="predicted"/>
<dbReference type="RefSeq" id="XP_030528855.1">
    <property type="nucleotide sequence ID" value="XM_030672995.2"/>
</dbReference>
<evidence type="ECO:0000256" key="1">
    <source>
        <dbReference type="ARBA" id="ARBA00004123"/>
    </source>
</evidence>
<evidence type="ECO:0000256" key="2">
    <source>
        <dbReference type="ARBA" id="ARBA00023015"/>
    </source>
</evidence>
<dbReference type="SMART" id="SM00353">
    <property type="entry name" value="HLH"/>
    <property type="match status" value="1"/>
</dbReference>
<feature type="domain" description="BHLH" evidence="6">
    <location>
        <begin position="25"/>
        <end position="77"/>
    </location>
</feature>
<dbReference type="Pfam" id="PF00010">
    <property type="entry name" value="HLH"/>
    <property type="match status" value="1"/>
</dbReference>
<dbReference type="GO" id="GO:0000981">
    <property type="term" value="F:DNA-binding transcription factor activity, RNA polymerase II-specific"/>
    <property type="evidence" value="ECO:0007669"/>
    <property type="project" value="TreeGrafter"/>
</dbReference>
<evidence type="ECO:0000256" key="4">
    <source>
        <dbReference type="ARBA" id="ARBA00023242"/>
    </source>
</evidence>
<evidence type="ECO:0000313" key="8">
    <source>
        <dbReference type="RefSeq" id="XP_030528855.1"/>
    </source>
</evidence>
<dbReference type="KEGG" id="rarg:115739758"/>
<dbReference type="PROSITE" id="PS50888">
    <property type="entry name" value="BHLH"/>
    <property type="match status" value="1"/>
</dbReference>
<dbReference type="InterPro" id="IPR011598">
    <property type="entry name" value="bHLH_dom"/>
</dbReference>
<keyword evidence="4" id="KW-0539">Nucleus</keyword>
<gene>
    <name evidence="8" type="primary">LOC115739758</name>
</gene>
<name>A0A8B8P1Z7_9MYRT</name>
<dbReference type="GO" id="GO:0046983">
    <property type="term" value="F:protein dimerization activity"/>
    <property type="evidence" value="ECO:0007669"/>
    <property type="project" value="InterPro"/>
</dbReference>
<feature type="coiled-coil region" evidence="5">
    <location>
        <begin position="67"/>
        <end position="94"/>
    </location>
</feature>